<keyword evidence="3" id="KW-1185">Reference proteome</keyword>
<dbReference type="Proteomes" id="UP000094969">
    <property type="component" value="Chromosome"/>
</dbReference>
<sequence length="67" mass="7193">MRRSSGLPVDSAGSRTAPIREQKSWSGLIDERISVAGEGEAKQRMKGAGNPSPVWEKGRDEGLPPFA</sequence>
<dbReference type="EMBL" id="CP017147">
    <property type="protein sequence ID" value="AOO81050.1"/>
    <property type="molecule type" value="Genomic_DNA"/>
</dbReference>
<name>A0A1D7U124_9HYPH</name>
<gene>
    <name evidence="2" type="ORF">BHK69_11770</name>
</gene>
<accession>A0A1D7U124</accession>
<organism evidence="2 3">
    <name type="scientific">Bosea vaviloviae</name>
    <dbReference type="NCBI Taxonomy" id="1526658"/>
    <lineage>
        <taxon>Bacteria</taxon>
        <taxon>Pseudomonadati</taxon>
        <taxon>Pseudomonadota</taxon>
        <taxon>Alphaproteobacteria</taxon>
        <taxon>Hyphomicrobiales</taxon>
        <taxon>Boseaceae</taxon>
        <taxon>Bosea</taxon>
    </lineage>
</organism>
<feature type="region of interest" description="Disordered" evidence="1">
    <location>
        <begin position="1"/>
        <end position="67"/>
    </location>
</feature>
<feature type="compositionally biased region" description="Basic and acidic residues" evidence="1">
    <location>
        <begin position="18"/>
        <end position="43"/>
    </location>
</feature>
<proteinExistence type="predicted"/>
<feature type="compositionally biased region" description="Basic and acidic residues" evidence="1">
    <location>
        <begin position="56"/>
        <end position="67"/>
    </location>
</feature>
<reference evidence="2 3" key="1">
    <citation type="journal article" date="2015" name="Antonie Van Leeuwenhoek">
        <title>Bosea vaviloviae sp. nov., a new species of slow-growing rhizobia isolated from nodules of the relict species Vavilovia formosa (Stev.) Fed.</title>
        <authorList>
            <person name="Safronova V.I."/>
            <person name="Kuznetsova I.G."/>
            <person name="Sazanova A.L."/>
            <person name="Kimeklis A.K."/>
            <person name="Belimov A.A."/>
            <person name="Andronov E.E."/>
            <person name="Pinaev A.G."/>
            <person name="Chizhevskaya E.P."/>
            <person name="Pukhaev A.R."/>
            <person name="Popov K.P."/>
            <person name="Willems A."/>
            <person name="Tikhonovich I.A."/>
        </authorList>
    </citation>
    <scope>NUCLEOTIDE SEQUENCE [LARGE SCALE GENOMIC DNA]</scope>
    <source>
        <strain evidence="2 3">Vaf18</strain>
    </source>
</reference>
<dbReference type="KEGG" id="bvv:BHK69_11770"/>
<evidence type="ECO:0000256" key="1">
    <source>
        <dbReference type="SAM" id="MobiDB-lite"/>
    </source>
</evidence>
<dbReference type="AlphaFoldDB" id="A0A1D7U124"/>
<protein>
    <submittedName>
        <fullName evidence="2">Uncharacterized protein</fullName>
    </submittedName>
</protein>
<evidence type="ECO:0000313" key="3">
    <source>
        <dbReference type="Proteomes" id="UP000094969"/>
    </source>
</evidence>
<evidence type="ECO:0000313" key="2">
    <source>
        <dbReference type="EMBL" id="AOO81050.1"/>
    </source>
</evidence>